<dbReference type="Proteomes" id="UP000306102">
    <property type="component" value="Unassembled WGS sequence"/>
</dbReference>
<dbReference type="STRING" id="542762.A0A4V3WNM7"/>
<name>A0A4V3WNM7_CAMSN</name>
<comment type="caution">
    <text evidence="2">The sequence shown here is derived from an EMBL/GenBank/DDBJ whole genome shotgun (WGS) entry which is preliminary data.</text>
</comment>
<feature type="region of interest" description="Disordered" evidence="1">
    <location>
        <begin position="52"/>
        <end position="82"/>
    </location>
</feature>
<feature type="compositionally biased region" description="Basic and acidic residues" evidence="1">
    <location>
        <begin position="60"/>
        <end position="79"/>
    </location>
</feature>
<reference evidence="2 3" key="1">
    <citation type="journal article" date="2018" name="Proc. Natl. Acad. Sci. U.S.A.">
        <title>Draft genome sequence of Camellia sinensis var. sinensis provides insights into the evolution of the tea genome and tea quality.</title>
        <authorList>
            <person name="Wei C."/>
            <person name="Yang H."/>
            <person name="Wang S."/>
            <person name="Zhao J."/>
            <person name="Liu C."/>
            <person name="Gao L."/>
            <person name="Xia E."/>
            <person name="Lu Y."/>
            <person name="Tai Y."/>
            <person name="She G."/>
            <person name="Sun J."/>
            <person name="Cao H."/>
            <person name="Tong W."/>
            <person name="Gao Q."/>
            <person name="Li Y."/>
            <person name="Deng W."/>
            <person name="Jiang X."/>
            <person name="Wang W."/>
            <person name="Chen Q."/>
            <person name="Zhang S."/>
            <person name="Li H."/>
            <person name="Wu J."/>
            <person name="Wang P."/>
            <person name="Li P."/>
            <person name="Shi C."/>
            <person name="Zheng F."/>
            <person name="Jian J."/>
            <person name="Huang B."/>
            <person name="Shan D."/>
            <person name="Shi M."/>
            <person name="Fang C."/>
            <person name="Yue Y."/>
            <person name="Li F."/>
            <person name="Li D."/>
            <person name="Wei S."/>
            <person name="Han B."/>
            <person name="Jiang C."/>
            <person name="Yin Y."/>
            <person name="Xia T."/>
            <person name="Zhang Z."/>
            <person name="Bennetzen J.L."/>
            <person name="Zhao S."/>
            <person name="Wan X."/>
        </authorList>
    </citation>
    <scope>NUCLEOTIDE SEQUENCE [LARGE SCALE GENOMIC DNA]</scope>
    <source>
        <strain evidence="3">cv. Shuchazao</strain>
        <tissue evidence="2">Leaf</tissue>
    </source>
</reference>
<sequence>MGHGQEFKTRTEPHIEILERGEIYFFYRPKVDKEEAHSPDDVQSFYIVLRPDLDLDPEDNPPHSGKEGQAKPSNKKEEVNVETQPLPRLIIMGRKSLPDPSKKGRPYWGFVDMVTTTIEDVKNALKGGEYDTRTKGHRHNPPGRALGEGIYRILRHNTGKKTHTHLIYKLELPPEGDKNEPQESLNVEREGSFLIQIKNPDQQQQQHGDTSSQFGGTRSKRKAAVFPAHLQGTSDDIEEELGLDLKTECESEHCSDLVKTFGETVSTTPLLKGTWI</sequence>
<evidence type="ECO:0000313" key="3">
    <source>
        <dbReference type="Proteomes" id="UP000306102"/>
    </source>
</evidence>
<feature type="region of interest" description="Disordered" evidence="1">
    <location>
        <begin position="198"/>
        <end position="221"/>
    </location>
</feature>
<evidence type="ECO:0000313" key="2">
    <source>
        <dbReference type="EMBL" id="THG13067.1"/>
    </source>
</evidence>
<proteinExistence type="predicted"/>
<gene>
    <name evidence="2" type="ORF">TEA_026466</name>
</gene>
<dbReference type="EMBL" id="SDRB02006120">
    <property type="protein sequence ID" value="THG13067.1"/>
    <property type="molecule type" value="Genomic_DNA"/>
</dbReference>
<organism evidence="2 3">
    <name type="scientific">Camellia sinensis var. sinensis</name>
    <name type="common">China tea</name>
    <dbReference type="NCBI Taxonomy" id="542762"/>
    <lineage>
        <taxon>Eukaryota</taxon>
        <taxon>Viridiplantae</taxon>
        <taxon>Streptophyta</taxon>
        <taxon>Embryophyta</taxon>
        <taxon>Tracheophyta</taxon>
        <taxon>Spermatophyta</taxon>
        <taxon>Magnoliopsida</taxon>
        <taxon>eudicotyledons</taxon>
        <taxon>Gunneridae</taxon>
        <taxon>Pentapetalae</taxon>
        <taxon>asterids</taxon>
        <taxon>Ericales</taxon>
        <taxon>Theaceae</taxon>
        <taxon>Camellia</taxon>
    </lineage>
</organism>
<keyword evidence="3" id="KW-1185">Reference proteome</keyword>
<feature type="compositionally biased region" description="Polar residues" evidence="1">
    <location>
        <begin position="207"/>
        <end position="216"/>
    </location>
</feature>
<accession>A0A4V3WNM7</accession>
<evidence type="ECO:0000256" key="1">
    <source>
        <dbReference type="SAM" id="MobiDB-lite"/>
    </source>
</evidence>
<protein>
    <submittedName>
        <fullName evidence="2">Uncharacterized protein</fullName>
    </submittedName>
</protein>
<dbReference type="PANTHER" id="PTHR34776">
    <property type="entry name" value="F17F16.3 PROTEIN"/>
    <property type="match status" value="1"/>
</dbReference>
<dbReference type="AlphaFoldDB" id="A0A4V3WNM7"/>
<dbReference type="PANTHER" id="PTHR34776:SF1">
    <property type="entry name" value="F17F16.3 PROTEIN"/>
    <property type="match status" value="1"/>
</dbReference>